<dbReference type="Proteomes" id="UP000265618">
    <property type="component" value="Unassembled WGS sequence"/>
</dbReference>
<evidence type="ECO:0000313" key="1">
    <source>
        <dbReference type="EMBL" id="GIQ88486.1"/>
    </source>
</evidence>
<protein>
    <submittedName>
        <fullName evidence="1">Uncharacterized protein</fullName>
    </submittedName>
</protein>
<dbReference type="AlphaFoldDB" id="A0A9K3D450"/>
<evidence type="ECO:0000313" key="2">
    <source>
        <dbReference type="Proteomes" id="UP000265618"/>
    </source>
</evidence>
<comment type="caution">
    <text evidence="1">The sequence shown here is derived from an EMBL/GenBank/DDBJ whole genome shotgun (WGS) entry which is preliminary data.</text>
</comment>
<gene>
    <name evidence="1" type="ORF">KIPB_010741</name>
</gene>
<keyword evidence="2" id="KW-1185">Reference proteome</keyword>
<proteinExistence type="predicted"/>
<reference evidence="1 2" key="1">
    <citation type="journal article" date="2018" name="PLoS ONE">
        <title>The draft genome of Kipferlia bialata reveals reductive genome evolution in fornicate parasites.</title>
        <authorList>
            <person name="Tanifuji G."/>
            <person name="Takabayashi S."/>
            <person name="Kume K."/>
            <person name="Takagi M."/>
            <person name="Nakayama T."/>
            <person name="Kamikawa R."/>
            <person name="Inagaki Y."/>
            <person name="Hashimoto T."/>
        </authorList>
    </citation>
    <scope>NUCLEOTIDE SEQUENCE [LARGE SCALE GENOMIC DNA]</scope>
    <source>
        <strain evidence="1">NY0173</strain>
    </source>
</reference>
<name>A0A9K3D450_9EUKA</name>
<sequence>MSIQTVEQELEGITNRGFVYFGIGDPTGGASGHGFSMQLNIMIEVHQSWMSPQGATGQAREAMAGIIEKTLTEDGAEGSYWESTKDPNTTLDSEDTDYDCSDVIHLPLYRVVLYPEQIPHAILGAHRVQALSHPMVKGVYLEIDGERVEVPEVLTGVLKGFPKGMEVHWDPEPIPERLRQYVPRVPGEDDSLIRHIGDESLGDVGQVGQVGGNDCKTTPLPVTADAPPVSLPGVVQTQSTPAPSVCVDTVPDTVCDTTETGVQEVQEYVDEGCSCCCM</sequence>
<organism evidence="1 2">
    <name type="scientific">Kipferlia bialata</name>
    <dbReference type="NCBI Taxonomy" id="797122"/>
    <lineage>
        <taxon>Eukaryota</taxon>
        <taxon>Metamonada</taxon>
        <taxon>Carpediemonas-like organisms</taxon>
        <taxon>Kipferlia</taxon>
    </lineage>
</organism>
<accession>A0A9K3D450</accession>
<dbReference type="EMBL" id="BDIP01004106">
    <property type="protein sequence ID" value="GIQ88486.1"/>
    <property type="molecule type" value="Genomic_DNA"/>
</dbReference>